<keyword evidence="1" id="KW-0732">Signal</keyword>
<reference evidence="2 3" key="1">
    <citation type="submission" date="2018-03" db="EMBL/GenBank/DDBJ databases">
        <title>Genomic Encyclopedia of Type Strains, Phase III (KMG-III): the genomes of soil and plant-associated and newly described type strains.</title>
        <authorList>
            <person name="Whitman W."/>
        </authorList>
    </citation>
    <scope>NUCLEOTIDE SEQUENCE [LARGE SCALE GENOMIC DNA]</scope>
    <source>
        <strain evidence="2 3">CGMCC 4.7104</strain>
    </source>
</reference>
<name>A0A2T0MZV2_9ACTN</name>
<feature type="chain" id="PRO_5015742933" description="Ig-like domain-containing protein" evidence="1">
    <location>
        <begin position="26"/>
        <end position="148"/>
    </location>
</feature>
<gene>
    <name evidence="2" type="ORF">B0I32_108295</name>
</gene>
<dbReference type="AlphaFoldDB" id="A0A2T0MZV2"/>
<feature type="signal peptide" evidence="1">
    <location>
        <begin position="1"/>
        <end position="25"/>
    </location>
</feature>
<evidence type="ECO:0000313" key="2">
    <source>
        <dbReference type="EMBL" id="PRX64934.1"/>
    </source>
</evidence>
<sequence>MKSMRAALVVGAMGAVAMMGAPASASVTAFASASTPAASVTTSAAEALVATCSKGSYRLKVIVTYINTTFGHRFSRVHWTASGGPTTVKVSLVQDRGGLPDAEFLATVITGNSGSRAISATRPMAHRVFVKLAGRNGVTSCVGQSGVV</sequence>
<comment type="caution">
    <text evidence="2">The sequence shown here is derived from an EMBL/GenBank/DDBJ whole genome shotgun (WGS) entry which is preliminary data.</text>
</comment>
<evidence type="ECO:0000313" key="3">
    <source>
        <dbReference type="Proteomes" id="UP000238312"/>
    </source>
</evidence>
<evidence type="ECO:0000256" key="1">
    <source>
        <dbReference type="SAM" id="SignalP"/>
    </source>
</evidence>
<dbReference type="Proteomes" id="UP000238312">
    <property type="component" value="Unassembled WGS sequence"/>
</dbReference>
<keyword evidence="3" id="KW-1185">Reference proteome</keyword>
<dbReference type="EMBL" id="PVNG01000008">
    <property type="protein sequence ID" value="PRX64934.1"/>
    <property type="molecule type" value="Genomic_DNA"/>
</dbReference>
<dbReference type="RefSeq" id="WP_106241689.1">
    <property type="nucleotide sequence ID" value="NZ_JBFAIB010000015.1"/>
</dbReference>
<evidence type="ECO:0008006" key="4">
    <source>
        <dbReference type="Google" id="ProtNLM"/>
    </source>
</evidence>
<accession>A0A2T0MZV2</accession>
<protein>
    <recommendedName>
        <fullName evidence="4">Ig-like domain-containing protein</fullName>
    </recommendedName>
</protein>
<organism evidence="2 3">
    <name type="scientific">Nonomuraea fuscirosea</name>
    <dbReference type="NCBI Taxonomy" id="1291556"/>
    <lineage>
        <taxon>Bacteria</taxon>
        <taxon>Bacillati</taxon>
        <taxon>Actinomycetota</taxon>
        <taxon>Actinomycetes</taxon>
        <taxon>Streptosporangiales</taxon>
        <taxon>Streptosporangiaceae</taxon>
        <taxon>Nonomuraea</taxon>
    </lineage>
</organism>
<proteinExistence type="predicted"/>